<dbReference type="InterPro" id="IPR027417">
    <property type="entry name" value="P-loop_NTPase"/>
</dbReference>
<name>A0ABP7VTH5_9ACTN</name>
<dbReference type="Gene3D" id="3.40.50.300">
    <property type="entry name" value="P-loop containing nucleotide triphosphate hydrolases"/>
    <property type="match status" value="1"/>
</dbReference>
<evidence type="ECO:0008006" key="3">
    <source>
        <dbReference type="Google" id="ProtNLM"/>
    </source>
</evidence>
<dbReference type="SUPFAM" id="SSF52540">
    <property type="entry name" value="P-loop containing nucleoside triphosphate hydrolases"/>
    <property type="match status" value="1"/>
</dbReference>
<protein>
    <recommendedName>
        <fullName evidence="3">Phosphotransferase</fullName>
    </recommendedName>
</protein>
<comment type="caution">
    <text evidence="1">The sequence shown here is derived from an EMBL/GenBank/DDBJ whole genome shotgun (WGS) entry which is preliminary data.</text>
</comment>
<proteinExistence type="predicted"/>
<dbReference type="EMBL" id="BAAAZY010000015">
    <property type="protein sequence ID" value="GAA4073897.1"/>
    <property type="molecule type" value="Genomic_DNA"/>
</dbReference>
<keyword evidence="2" id="KW-1185">Reference proteome</keyword>
<dbReference type="Proteomes" id="UP001499984">
    <property type="component" value="Unassembled WGS sequence"/>
</dbReference>
<dbReference type="Pfam" id="PF13671">
    <property type="entry name" value="AAA_33"/>
    <property type="match status" value="1"/>
</dbReference>
<evidence type="ECO:0000313" key="1">
    <source>
        <dbReference type="EMBL" id="GAA4073897.1"/>
    </source>
</evidence>
<organism evidence="1 2">
    <name type="scientific">Streptomyces shaanxiensis</name>
    <dbReference type="NCBI Taxonomy" id="653357"/>
    <lineage>
        <taxon>Bacteria</taxon>
        <taxon>Bacillati</taxon>
        <taxon>Actinomycetota</taxon>
        <taxon>Actinomycetes</taxon>
        <taxon>Kitasatosporales</taxon>
        <taxon>Streptomycetaceae</taxon>
        <taxon>Streptomyces</taxon>
    </lineage>
</organism>
<evidence type="ECO:0000313" key="2">
    <source>
        <dbReference type="Proteomes" id="UP001499984"/>
    </source>
</evidence>
<accession>A0ABP7VTH5</accession>
<gene>
    <name evidence="1" type="ORF">GCM10022233_59490</name>
</gene>
<sequence>MDGVVLVTGVMAAGKSTVAQALAERLTRAAHVRGDVFRRMIVSGRVEYEPGASDGDGDDEGEAQLRLRYRLSAAAADAYAEAGFTAIVQDVVLGADLAAYVQLVRTRPLYVVVLAPSAAAVAAREAGRAKTGYGAWTVERLDGELRARTPRIGLWVDSSELTVGETVEAILAGRERARVG</sequence>
<reference evidence="2" key="1">
    <citation type="journal article" date="2019" name="Int. J. Syst. Evol. Microbiol.">
        <title>The Global Catalogue of Microorganisms (GCM) 10K type strain sequencing project: providing services to taxonomists for standard genome sequencing and annotation.</title>
        <authorList>
            <consortium name="The Broad Institute Genomics Platform"/>
            <consortium name="The Broad Institute Genome Sequencing Center for Infectious Disease"/>
            <person name="Wu L."/>
            <person name="Ma J."/>
        </authorList>
    </citation>
    <scope>NUCLEOTIDE SEQUENCE [LARGE SCALE GENOMIC DNA]</scope>
    <source>
        <strain evidence="2">JCM 16925</strain>
    </source>
</reference>
<dbReference type="RefSeq" id="WP_345017164.1">
    <property type="nucleotide sequence ID" value="NZ_BAAAZY010000015.1"/>
</dbReference>